<feature type="region of interest" description="Disordered" evidence="1">
    <location>
        <begin position="1"/>
        <end position="28"/>
    </location>
</feature>
<evidence type="ECO:0000313" key="2">
    <source>
        <dbReference type="EMBL" id="GAA1567786.1"/>
    </source>
</evidence>
<name>A0ABP4NVB4_9ACTN</name>
<accession>A0ABP4NVB4</accession>
<evidence type="ECO:0000313" key="3">
    <source>
        <dbReference type="Proteomes" id="UP001500393"/>
    </source>
</evidence>
<dbReference type="RefSeq" id="WP_344212484.1">
    <property type="nucleotide sequence ID" value="NZ_BAAAOS010000018.1"/>
</dbReference>
<dbReference type="Proteomes" id="UP001500393">
    <property type="component" value="Unassembled WGS sequence"/>
</dbReference>
<keyword evidence="3" id="KW-1185">Reference proteome</keyword>
<organism evidence="2 3">
    <name type="scientific">Kribbella sancticallisti</name>
    <dbReference type="NCBI Taxonomy" id="460087"/>
    <lineage>
        <taxon>Bacteria</taxon>
        <taxon>Bacillati</taxon>
        <taxon>Actinomycetota</taxon>
        <taxon>Actinomycetes</taxon>
        <taxon>Propionibacteriales</taxon>
        <taxon>Kribbellaceae</taxon>
        <taxon>Kribbella</taxon>
    </lineage>
</organism>
<comment type="caution">
    <text evidence="2">The sequence shown here is derived from an EMBL/GenBank/DDBJ whole genome shotgun (WGS) entry which is preliminary data.</text>
</comment>
<protein>
    <submittedName>
        <fullName evidence="2">Uncharacterized protein</fullName>
    </submittedName>
</protein>
<sequence>MEKGPENKEAPNAAELLRQRKRSEEEKKRLLGEAAIKAVNRGK</sequence>
<dbReference type="EMBL" id="BAAAOS010000018">
    <property type="protein sequence ID" value="GAA1567786.1"/>
    <property type="molecule type" value="Genomic_DNA"/>
</dbReference>
<gene>
    <name evidence="2" type="ORF">GCM10009789_21510</name>
</gene>
<evidence type="ECO:0000256" key="1">
    <source>
        <dbReference type="SAM" id="MobiDB-lite"/>
    </source>
</evidence>
<proteinExistence type="predicted"/>
<reference evidence="3" key="1">
    <citation type="journal article" date="2019" name="Int. J. Syst. Evol. Microbiol.">
        <title>The Global Catalogue of Microorganisms (GCM) 10K type strain sequencing project: providing services to taxonomists for standard genome sequencing and annotation.</title>
        <authorList>
            <consortium name="The Broad Institute Genomics Platform"/>
            <consortium name="The Broad Institute Genome Sequencing Center for Infectious Disease"/>
            <person name="Wu L."/>
            <person name="Ma J."/>
        </authorList>
    </citation>
    <scope>NUCLEOTIDE SEQUENCE [LARGE SCALE GENOMIC DNA]</scope>
    <source>
        <strain evidence="3">JCM 14969</strain>
    </source>
</reference>